<evidence type="ECO:0000313" key="3">
    <source>
        <dbReference type="Proteomes" id="UP000030671"/>
    </source>
</evidence>
<accession>W4JWR3</accession>
<sequence>MNHSKNHSQENKPNVRTVAGYAPSARSNHRKANARTLLPALALALTRAQNQIREREEKRSMENFDKPSGIRM</sequence>
<feature type="compositionally biased region" description="Basic and acidic residues" evidence="1">
    <location>
        <begin position="52"/>
        <end position="65"/>
    </location>
</feature>
<reference evidence="2 3" key="1">
    <citation type="journal article" date="2012" name="New Phytol.">
        <title>Insight into trade-off between wood decay and parasitism from the genome of a fungal forest pathogen.</title>
        <authorList>
            <person name="Olson A."/>
            <person name="Aerts A."/>
            <person name="Asiegbu F."/>
            <person name="Belbahri L."/>
            <person name="Bouzid O."/>
            <person name="Broberg A."/>
            <person name="Canback B."/>
            <person name="Coutinho P.M."/>
            <person name="Cullen D."/>
            <person name="Dalman K."/>
            <person name="Deflorio G."/>
            <person name="van Diepen L.T."/>
            <person name="Dunand C."/>
            <person name="Duplessis S."/>
            <person name="Durling M."/>
            <person name="Gonthier P."/>
            <person name="Grimwood J."/>
            <person name="Fossdal C.G."/>
            <person name="Hansson D."/>
            <person name="Henrissat B."/>
            <person name="Hietala A."/>
            <person name="Himmelstrand K."/>
            <person name="Hoffmeister D."/>
            <person name="Hogberg N."/>
            <person name="James T.Y."/>
            <person name="Karlsson M."/>
            <person name="Kohler A."/>
            <person name="Kues U."/>
            <person name="Lee Y.H."/>
            <person name="Lin Y.C."/>
            <person name="Lind M."/>
            <person name="Lindquist E."/>
            <person name="Lombard V."/>
            <person name="Lucas S."/>
            <person name="Lunden K."/>
            <person name="Morin E."/>
            <person name="Murat C."/>
            <person name="Park J."/>
            <person name="Raffaello T."/>
            <person name="Rouze P."/>
            <person name="Salamov A."/>
            <person name="Schmutz J."/>
            <person name="Solheim H."/>
            <person name="Stahlberg J."/>
            <person name="Velez H."/>
            <person name="de Vries R.P."/>
            <person name="Wiebenga A."/>
            <person name="Woodward S."/>
            <person name="Yakovlev I."/>
            <person name="Garbelotto M."/>
            <person name="Martin F."/>
            <person name="Grigoriev I.V."/>
            <person name="Stenlid J."/>
        </authorList>
    </citation>
    <scope>NUCLEOTIDE SEQUENCE [LARGE SCALE GENOMIC DNA]</scope>
    <source>
        <strain evidence="2 3">TC 32-1</strain>
    </source>
</reference>
<dbReference type="EMBL" id="KI925462">
    <property type="protein sequence ID" value="ETW77894.1"/>
    <property type="molecule type" value="Genomic_DNA"/>
</dbReference>
<dbReference type="GeneID" id="20672925"/>
<protein>
    <submittedName>
        <fullName evidence="2">Uncharacterized protein</fullName>
    </submittedName>
</protein>
<evidence type="ECO:0000256" key="1">
    <source>
        <dbReference type="SAM" id="MobiDB-lite"/>
    </source>
</evidence>
<organism evidence="2 3">
    <name type="scientific">Heterobasidion irregulare (strain TC 32-1)</name>
    <dbReference type="NCBI Taxonomy" id="747525"/>
    <lineage>
        <taxon>Eukaryota</taxon>
        <taxon>Fungi</taxon>
        <taxon>Dikarya</taxon>
        <taxon>Basidiomycota</taxon>
        <taxon>Agaricomycotina</taxon>
        <taxon>Agaricomycetes</taxon>
        <taxon>Russulales</taxon>
        <taxon>Bondarzewiaceae</taxon>
        <taxon>Heterobasidion</taxon>
        <taxon>Heterobasidion annosum species complex</taxon>
    </lineage>
</organism>
<feature type="region of interest" description="Disordered" evidence="1">
    <location>
        <begin position="1"/>
        <end position="31"/>
    </location>
</feature>
<keyword evidence="3" id="KW-1185">Reference proteome</keyword>
<evidence type="ECO:0000313" key="2">
    <source>
        <dbReference type="EMBL" id="ETW77894.1"/>
    </source>
</evidence>
<dbReference type="AlphaFoldDB" id="W4JWR3"/>
<dbReference type="KEGG" id="hir:HETIRDRAFT_411164"/>
<dbReference type="HOGENOM" id="CLU_2722540_0_0_1"/>
<feature type="region of interest" description="Disordered" evidence="1">
    <location>
        <begin position="50"/>
        <end position="72"/>
    </location>
</feature>
<dbReference type="Proteomes" id="UP000030671">
    <property type="component" value="Unassembled WGS sequence"/>
</dbReference>
<name>W4JWR3_HETIT</name>
<dbReference type="RefSeq" id="XP_009549911.1">
    <property type="nucleotide sequence ID" value="XM_009551616.1"/>
</dbReference>
<gene>
    <name evidence="2" type="ORF">HETIRDRAFT_411164</name>
</gene>
<proteinExistence type="predicted"/>